<comment type="caution">
    <text evidence="2">The sequence shown here is derived from an EMBL/GenBank/DDBJ whole genome shotgun (WGS) entry which is preliminary data.</text>
</comment>
<gene>
    <name evidence="2" type="ORF">FHU34_11427</name>
</gene>
<organism evidence="2 3">
    <name type="scientific">Micromonospora taraxaci</name>
    <dbReference type="NCBI Taxonomy" id="1316803"/>
    <lineage>
        <taxon>Bacteria</taxon>
        <taxon>Bacillati</taxon>
        <taxon>Actinomycetota</taxon>
        <taxon>Actinomycetes</taxon>
        <taxon>Micromonosporales</taxon>
        <taxon>Micromonosporaceae</taxon>
        <taxon>Micromonospora</taxon>
    </lineage>
</organism>
<dbReference type="OrthoDB" id="5198795at2"/>
<accession>A0A561VU36</accession>
<dbReference type="RefSeq" id="WP_145778453.1">
    <property type="nucleotide sequence ID" value="NZ_VIWZ01000001.1"/>
</dbReference>
<evidence type="ECO:0000313" key="2">
    <source>
        <dbReference type="EMBL" id="TWG15122.1"/>
    </source>
</evidence>
<keyword evidence="1" id="KW-0812">Transmembrane</keyword>
<dbReference type="EMBL" id="VIWZ01000001">
    <property type="protein sequence ID" value="TWG15122.1"/>
    <property type="molecule type" value="Genomic_DNA"/>
</dbReference>
<evidence type="ECO:0000256" key="1">
    <source>
        <dbReference type="SAM" id="Phobius"/>
    </source>
</evidence>
<keyword evidence="1" id="KW-1133">Transmembrane helix</keyword>
<proteinExistence type="predicted"/>
<keyword evidence="3" id="KW-1185">Reference proteome</keyword>
<evidence type="ECO:0000313" key="3">
    <source>
        <dbReference type="Proteomes" id="UP000317685"/>
    </source>
</evidence>
<feature type="transmembrane region" description="Helical" evidence="1">
    <location>
        <begin position="112"/>
        <end position="130"/>
    </location>
</feature>
<dbReference type="Proteomes" id="UP000317685">
    <property type="component" value="Unassembled WGS sequence"/>
</dbReference>
<dbReference type="AlphaFoldDB" id="A0A561VU36"/>
<sequence length="147" mass="14486">MTRSVALSAAVVGAVGSLLSAIALPWAHYGDITVPLTRFSGWGGYVGSVLALHACVAWAVLSRTARPALTLAATAALSLVAVGSTLLLALTYDEASALFDGAIPAVMPRPGLGVMVAVVAILISTGAAAVSGAGHRAMAAVPANALP</sequence>
<reference evidence="2 3" key="1">
    <citation type="submission" date="2019-06" db="EMBL/GenBank/DDBJ databases">
        <title>Sequencing the genomes of 1000 actinobacteria strains.</title>
        <authorList>
            <person name="Klenk H.-P."/>
        </authorList>
    </citation>
    <scope>NUCLEOTIDE SEQUENCE [LARGE SCALE GENOMIC DNA]</scope>
    <source>
        <strain evidence="2 3">DSM 45885</strain>
    </source>
</reference>
<name>A0A561VU36_9ACTN</name>
<feature type="transmembrane region" description="Helical" evidence="1">
    <location>
        <begin position="39"/>
        <end position="61"/>
    </location>
</feature>
<keyword evidence="1" id="KW-0472">Membrane</keyword>
<dbReference type="GeneID" id="300126077"/>
<feature type="transmembrane region" description="Helical" evidence="1">
    <location>
        <begin position="68"/>
        <end position="92"/>
    </location>
</feature>
<protein>
    <submittedName>
        <fullName evidence="2">Uncharacterized protein</fullName>
    </submittedName>
</protein>